<accession>A0AAU4K4P9</accession>
<gene>
    <name evidence="1" type="ORF">OG579_03825</name>
</gene>
<dbReference type="RefSeq" id="WP_328858151.1">
    <property type="nucleotide sequence ID" value="NZ_CP108021.1"/>
</dbReference>
<organism evidence="1 2">
    <name type="scientific">Williamsia herbipolensis</name>
    <dbReference type="NCBI Taxonomy" id="1603258"/>
    <lineage>
        <taxon>Bacteria</taxon>
        <taxon>Bacillati</taxon>
        <taxon>Actinomycetota</taxon>
        <taxon>Actinomycetes</taxon>
        <taxon>Mycobacteriales</taxon>
        <taxon>Nocardiaceae</taxon>
        <taxon>Williamsia</taxon>
    </lineage>
</organism>
<proteinExistence type="predicted"/>
<protein>
    <submittedName>
        <fullName evidence="1">Uncharacterized protein</fullName>
    </submittedName>
</protein>
<evidence type="ECO:0000313" key="2">
    <source>
        <dbReference type="Proteomes" id="UP001432128"/>
    </source>
</evidence>
<evidence type="ECO:0000313" key="1">
    <source>
        <dbReference type="EMBL" id="WUM20959.1"/>
    </source>
</evidence>
<name>A0AAU4K4P9_9NOCA</name>
<dbReference type="KEGG" id="whr:OG579_03825"/>
<dbReference type="AlphaFoldDB" id="A0AAU4K4P9"/>
<keyword evidence="2" id="KW-1185">Reference proteome</keyword>
<sequence length="232" mass="25789">MAPALVGLDLLTEEDLDRAHKLHDQAREYLTLSRNSEQAVARKVAELADKLAADPKTTPEKVVGATTGIPDARAVTSIAETLERSLNRQAQAIVLARVGEAVGRLNARLAEIADETESVASDLSNITTPQQAIDAGAVDQWRRAQALIAEYKDIASVVYELRELRTIPRPRSSESGPHWRFLRDEDQTSWLPQDATAWQKHVRDMQRRPWVPASEDEAKAVLDQWNREAVSA</sequence>
<dbReference type="EMBL" id="CP108021">
    <property type="protein sequence ID" value="WUM20959.1"/>
    <property type="molecule type" value="Genomic_DNA"/>
</dbReference>
<reference evidence="1 2" key="1">
    <citation type="submission" date="2022-10" db="EMBL/GenBank/DDBJ databases">
        <title>The complete genomes of actinobacterial strains from the NBC collection.</title>
        <authorList>
            <person name="Joergensen T.S."/>
            <person name="Alvarez Arevalo M."/>
            <person name="Sterndorff E.B."/>
            <person name="Faurdal D."/>
            <person name="Vuksanovic O."/>
            <person name="Mourched A.-S."/>
            <person name="Charusanti P."/>
            <person name="Shaw S."/>
            <person name="Blin K."/>
            <person name="Weber T."/>
        </authorList>
    </citation>
    <scope>NUCLEOTIDE SEQUENCE [LARGE SCALE GENOMIC DNA]</scope>
    <source>
        <strain evidence="1 2">NBC_00319</strain>
    </source>
</reference>
<dbReference type="Proteomes" id="UP001432128">
    <property type="component" value="Chromosome"/>
</dbReference>